<gene>
    <name evidence="2" type="ORF">SFOMI_2300</name>
</gene>
<reference evidence="2 3" key="1">
    <citation type="journal article" date="2013" name="Biodegradation">
        <title>Occurrence of 4-tert-butylphenol (4-t-BP) biodegradation in an aquatic sample caused by the presence of Spirodela polyrrhiza and isolation of a 4-t-BP-utilizing bacterium.</title>
        <authorList>
            <person name="Ogata Y."/>
            <person name="Toyama T."/>
            <person name="Yu N."/>
            <person name="Wang X."/>
            <person name="Sei K."/>
            <person name="Ike M."/>
        </authorList>
    </citation>
    <scope>NUCLEOTIDE SEQUENCE [LARGE SCALE GENOMIC DNA]</scope>
    <source>
        <strain evidence="2 3">OMI</strain>
    </source>
</reference>
<reference evidence="2 3" key="2">
    <citation type="journal article" date="2013" name="Environ. Sci. Technol.">
        <title>The 4-tert-butylphenol-utilizing bacterium Sphingobium fuliginis OMI can degrade bisphenols via phenolic ring hydroxylation and meta-cleavage pathway.</title>
        <authorList>
            <person name="Ogata Y."/>
            <person name="Goda S."/>
            <person name="Toyama T."/>
            <person name="Sei K."/>
            <person name="Ike M."/>
        </authorList>
    </citation>
    <scope>NUCLEOTIDE SEQUENCE [LARGE SCALE GENOMIC DNA]</scope>
    <source>
        <strain evidence="2 3">OMI</strain>
    </source>
</reference>
<dbReference type="AlphaFoldDB" id="A0A292ZE41"/>
<dbReference type="SUPFAM" id="SSF51735">
    <property type="entry name" value="NAD(P)-binding Rossmann-fold domains"/>
    <property type="match status" value="1"/>
</dbReference>
<accession>A0A292ZE41</accession>
<name>A0A292ZE41_SPHSA</name>
<dbReference type="InterPro" id="IPR002347">
    <property type="entry name" value="SDR_fam"/>
</dbReference>
<organism evidence="2 3">
    <name type="scientific">Sphingobium fuliginis (strain ATCC 27551)</name>
    <dbReference type="NCBI Taxonomy" id="336203"/>
    <lineage>
        <taxon>Bacteria</taxon>
        <taxon>Pseudomonadati</taxon>
        <taxon>Pseudomonadota</taxon>
        <taxon>Alphaproteobacteria</taxon>
        <taxon>Sphingomonadales</taxon>
        <taxon>Sphingomonadaceae</taxon>
        <taxon>Sphingobium</taxon>
    </lineage>
</organism>
<dbReference type="Pfam" id="PF00106">
    <property type="entry name" value="adh_short"/>
    <property type="match status" value="1"/>
</dbReference>
<sequence>MEAGAIVNIAISLGQVRCPVRAYVASKHGVIGLTRGAAVDYAARTRMNTDPAGRDAGVYTRHGLVSGDEDGAHTRFDPYEQDGTE</sequence>
<evidence type="ECO:0000313" key="2">
    <source>
        <dbReference type="EMBL" id="GAY21747.1"/>
    </source>
</evidence>
<evidence type="ECO:0000313" key="3">
    <source>
        <dbReference type="Proteomes" id="UP000221538"/>
    </source>
</evidence>
<comment type="caution">
    <text evidence="2">The sequence shown here is derived from an EMBL/GenBank/DDBJ whole genome shotgun (WGS) entry which is preliminary data.</text>
</comment>
<dbReference type="Proteomes" id="UP000221538">
    <property type="component" value="Unassembled WGS sequence"/>
</dbReference>
<evidence type="ECO:0000256" key="1">
    <source>
        <dbReference type="SAM" id="MobiDB-lite"/>
    </source>
</evidence>
<dbReference type="EMBL" id="BEWI01000031">
    <property type="protein sequence ID" value="GAY21747.1"/>
    <property type="molecule type" value="Genomic_DNA"/>
</dbReference>
<dbReference type="Gene3D" id="3.40.50.720">
    <property type="entry name" value="NAD(P)-binding Rossmann-like Domain"/>
    <property type="match status" value="1"/>
</dbReference>
<dbReference type="PROSITE" id="PS00061">
    <property type="entry name" value="ADH_SHORT"/>
    <property type="match status" value="1"/>
</dbReference>
<dbReference type="RefSeq" id="WP_255308871.1">
    <property type="nucleotide sequence ID" value="NZ_BEWI01000031.1"/>
</dbReference>
<feature type="region of interest" description="Disordered" evidence="1">
    <location>
        <begin position="63"/>
        <end position="85"/>
    </location>
</feature>
<proteinExistence type="predicted"/>
<protein>
    <submittedName>
        <fullName evidence="2">Uncharacterized protein</fullName>
    </submittedName>
</protein>
<dbReference type="InterPro" id="IPR036291">
    <property type="entry name" value="NAD(P)-bd_dom_sf"/>
</dbReference>
<dbReference type="InterPro" id="IPR020904">
    <property type="entry name" value="Sc_DH/Rdtase_CS"/>
</dbReference>